<feature type="compositionally biased region" description="Low complexity" evidence="1">
    <location>
        <begin position="1"/>
        <end position="11"/>
    </location>
</feature>
<accession>A0AAV8VQQ5</accession>
<evidence type="ECO:0000313" key="3">
    <source>
        <dbReference type="Proteomes" id="UP001159042"/>
    </source>
</evidence>
<evidence type="ECO:0000313" key="2">
    <source>
        <dbReference type="EMBL" id="KAJ8916583.1"/>
    </source>
</evidence>
<feature type="compositionally biased region" description="Basic and acidic residues" evidence="1">
    <location>
        <begin position="309"/>
        <end position="321"/>
    </location>
</feature>
<feature type="compositionally biased region" description="Acidic residues" evidence="1">
    <location>
        <begin position="322"/>
        <end position="338"/>
    </location>
</feature>
<comment type="caution">
    <text evidence="2">The sequence shown here is derived from an EMBL/GenBank/DDBJ whole genome shotgun (WGS) entry which is preliminary data.</text>
</comment>
<dbReference type="EMBL" id="JANEYG010000041">
    <property type="protein sequence ID" value="KAJ8916583.1"/>
    <property type="molecule type" value="Genomic_DNA"/>
</dbReference>
<gene>
    <name evidence="2" type="ORF">NQ315_000227</name>
</gene>
<feature type="compositionally biased region" description="Basic and acidic residues" evidence="1">
    <location>
        <begin position="171"/>
        <end position="181"/>
    </location>
</feature>
<feature type="compositionally biased region" description="Low complexity" evidence="1">
    <location>
        <begin position="21"/>
        <end position="30"/>
    </location>
</feature>
<evidence type="ECO:0000256" key="1">
    <source>
        <dbReference type="SAM" id="MobiDB-lite"/>
    </source>
</evidence>
<sequence>MPLSRRSFSFYSRKRDGDNKPAPAAATARAVELPGKQPLSPEKRRNNTNSSYPGDRDDLVYRTPKLSRKSSVSVNLIDELRKNSLYREQKQRLEHRKTRSSEFLFDTPWNSRKVVHFHFPGAGESVAKTLGEHHKRKSVSLSELSPKPWLNPEGSLDFGSASKVQPTNTTSRRELEEKDLPPPRQLNSRTSANRKHGKIRSVWYDVGDEYEIPVSATLRRGFSLDNLLDLGGASRWKQGKPTVTKQMISTPLCPRKIEGNWSDMQKVLENGEGVVALQIERRTSEADVAVEYFTQIAEEKMEAEEENKEEEKNDVETKSLEAEECTSTESGVEEEVEEDLKDLKETDEALQEHCLETSLEEEEEEEEEATVLETVPKVAEEGFGTTAVDFCTCNEPTVETAAAVVEEVHFKKHSTLDRIILRKHGTLEGKGRTKRPEKMDISTPTMSRRAEVADVAALDGEGITNLLRVKSKSTNLPCYAPGGV</sequence>
<feature type="region of interest" description="Disordered" evidence="1">
    <location>
        <begin position="151"/>
        <end position="193"/>
    </location>
</feature>
<protein>
    <submittedName>
        <fullName evidence="2">Uncharacterized protein</fullName>
    </submittedName>
</protein>
<proteinExistence type="predicted"/>
<organism evidence="2 3">
    <name type="scientific">Exocentrus adspersus</name>
    <dbReference type="NCBI Taxonomy" id="1586481"/>
    <lineage>
        <taxon>Eukaryota</taxon>
        <taxon>Metazoa</taxon>
        <taxon>Ecdysozoa</taxon>
        <taxon>Arthropoda</taxon>
        <taxon>Hexapoda</taxon>
        <taxon>Insecta</taxon>
        <taxon>Pterygota</taxon>
        <taxon>Neoptera</taxon>
        <taxon>Endopterygota</taxon>
        <taxon>Coleoptera</taxon>
        <taxon>Polyphaga</taxon>
        <taxon>Cucujiformia</taxon>
        <taxon>Chrysomeloidea</taxon>
        <taxon>Cerambycidae</taxon>
        <taxon>Lamiinae</taxon>
        <taxon>Acanthocinini</taxon>
        <taxon>Exocentrus</taxon>
    </lineage>
</organism>
<keyword evidence="3" id="KW-1185">Reference proteome</keyword>
<dbReference type="Proteomes" id="UP001159042">
    <property type="component" value="Unassembled WGS sequence"/>
</dbReference>
<reference evidence="2 3" key="1">
    <citation type="journal article" date="2023" name="Insect Mol. Biol.">
        <title>Genome sequencing provides insights into the evolution of gene families encoding plant cell wall-degrading enzymes in longhorned beetles.</title>
        <authorList>
            <person name="Shin N.R."/>
            <person name="Okamura Y."/>
            <person name="Kirsch R."/>
            <person name="Pauchet Y."/>
        </authorList>
    </citation>
    <scope>NUCLEOTIDE SEQUENCE [LARGE SCALE GENOMIC DNA]</scope>
    <source>
        <strain evidence="2">EAD_L_NR</strain>
    </source>
</reference>
<feature type="region of interest" description="Disordered" evidence="1">
    <location>
        <begin position="300"/>
        <end position="338"/>
    </location>
</feature>
<dbReference type="AlphaFoldDB" id="A0AAV8VQQ5"/>
<name>A0AAV8VQQ5_9CUCU</name>
<feature type="region of interest" description="Disordered" evidence="1">
    <location>
        <begin position="1"/>
        <end position="65"/>
    </location>
</feature>